<dbReference type="Pfam" id="PF02321">
    <property type="entry name" value="OEP"/>
    <property type="match status" value="2"/>
</dbReference>
<comment type="subcellular location">
    <subcellularLocation>
        <location evidence="1">Cell outer membrane</location>
    </subcellularLocation>
</comment>
<evidence type="ECO:0000256" key="6">
    <source>
        <dbReference type="ARBA" id="ARBA00023136"/>
    </source>
</evidence>
<evidence type="ECO:0000256" key="2">
    <source>
        <dbReference type="ARBA" id="ARBA00007613"/>
    </source>
</evidence>
<evidence type="ECO:0000256" key="3">
    <source>
        <dbReference type="ARBA" id="ARBA00022448"/>
    </source>
</evidence>
<reference evidence="8 9" key="1">
    <citation type="submission" date="2018-06" db="EMBL/GenBank/DDBJ databases">
        <title>Three novel Pseudomonas species isolated from symptomatic oak.</title>
        <authorList>
            <person name="Bueno-Gonzalez V."/>
            <person name="Brady C."/>
        </authorList>
    </citation>
    <scope>NUCLEOTIDE SEQUENCE [LARGE SCALE GENOMIC DNA]</scope>
    <source>
        <strain evidence="8 9">P26B</strain>
    </source>
</reference>
<dbReference type="Gene3D" id="1.20.1600.10">
    <property type="entry name" value="Outer membrane efflux proteins (OEP)"/>
    <property type="match status" value="1"/>
</dbReference>
<proteinExistence type="inferred from homology"/>
<protein>
    <submittedName>
        <fullName evidence="8">Peptidase</fullName>
    </submittedName>
</protein>
<dbReference type="InterPro" id="IPR003423">
    <property type="entry name" value="OMP_efflux"/>
</dbReference>
<comment type="similarity">
    <text evidence="2">Belongs to the outer membrane factor (OMF) (TC 1.B.17) family.</text>
</comment>
<evidence type="ECO:0000256" key="4">
    <source>
        <dbReference type="ARBA" id="ARBA00022452"/>
    </source>
</evidence>
<dbReference type="Proteomes" id="UP000291334">
    <property type="component" value="Unassembled WGS sequence"/>
</dbReference>
<evidence type="ECO:0000313" key="8">
    <source>
        <dbReference type="EMBL" id="TBV03321.1"/>
    </source>
</evidence>
<keyword evidence="5" id="KW-0812">Transmembrane</keyword>
<keyword evidence="7" id="KW-0998">Cell outer membrane</keyword>
<accession>A0ABY1Z3J8</accession>
<gene>
    <name evidence="8" type="ORF">DNK34_17190</name>
</gene>
<dbReference type="NCBIfam" id="TIGR01844">
    <property type="entry name" value="type_I_sec_TolC"/>
    <property type="match status" value="1"/>
</dbReference>
<keyword evidence="3" id="KW-0813">Transport</keyword>
<dbReference type="InterPro" id="IPR010130">
    <property type="entry name" value="T1SS_OMP_TolC"/>
</dbReference>
<comment type="caution">
    <text evidence="8">The sequence shown here is derived from an EMBL/GenBank/DDBJ whole genome shotgun (WGS) entry which is preliminary data.</text>
</comment>
<keyword evidence="4" id="KW-1134">Transmembrane beta strand</keyword>
<evidence type="ECO:0000256" key="5">
    <source>
        <dbReference type="ARBA" id="ARBA00022692"/>
    </source>
</evidence>
<dbReference type="EMBL" id="QJUM01000020">
    <property type="protein sequence ID" value="TBV03321.1"/>
    <property type="molecule type" value="Genomic_DNA"/>
</dbReference>
<evidence type="ECO:0000313" key="9">
    <source>
        <dbReference type="Proteomes" id="UP000291334"/>
    </source>
</evidence>
<sequence length="457" mass="50437">MSVRPARPGRGGQRCVLRWCVVALSLFCGPSYALGVMDAYALALRNDPTFRAALSERDAGVENRAIGRAGLLPNLSYSYRKARNESEVSQTTAAGSVTTERDYDSYASALTLQQPLFDYAAWAEYRQGVAKAALADERLRGRGQELVVRLFEAYSQALLAGEQIDLARAQRRAYAEQLQLNQRTFEAGEGTRTDLLETRARHDLSRAQEIEAQDALDAALRELQAIIGEPVELEQLTPLNGPLEAAPLAPARFEGWRDLAMAHNAELASQRHGLEVAEQEVERQRAGHLPTLGLYASTRKTSSDSESTYNQKYDTDSIGIQFSMPLFAGGGVSAARRQASASYDQARYELDAQRDGVLNELRRQFNLCASSTAKVRAYELAVESASGLIEATRKSVAGGERVNLDVLDAEQQLYSARRDLAEARYGYLRAWLQLRYLAGVLGEGDLQQLSRYFPAAR</sequence>
<dbReference type="PANTHER" id="PTHR30026:SF20">
    <property type="entry name" value="OUTER MEMBRANE PROTEIN TOLC"/>
    <property type="match status" value="1"/>
</dbReference>
<dbReference type="PANTHER" id="PTHR30026">
    <property type="entry name" value="OUTER MEMBRANE PROTEIN TOLC"/>
    <property type="match status" value="1"/>
</dbReference>
<organism evidence="8 9">
    <name type="scientific">Phytopseudomonas dryadis</name>
    <dbReference type="NCBI Taxonomy" id="2487520"/>
    <lineage>
        <taxon>Bacteria</taxon>
        <taxon>Pseudomonadati</taxon>
        <taxon>Pseudomonadota</taxon>
        <taxon>Gammaproteobacteria</taxon>
        <taxon>Pseudomonadales</taxon>
        <taxon>Pseudomonadaceae</taxon>
        <taxon>Phytopseudomonas</taxon>
    </lineage>
</organism>
<evidence type="ECO:0000256" key="7">
    <source>
        <dbReference type="ARBA" id="ARBA00023237"/>
    </source>
</evidence>
<evidence type="ECO:0000256" key="1">
    <source>
        <dbReference type="ARBA" id="ARBA00004442"/>
    </source>
</evidence>
<keyword evidence="6" id="KW-0472">Membrane</keyword>
<dbReference type="SUPFAM" id="SSF56954">
    <property type="entry name" value="Outer membrane efflux proteins (OEP)"/>
    <property type="match status" value="1"/>
</dbReference>
<keyword evidence="9" id="KW-1185">Reference proteome</keyword>
<name>A0ABY1Z3J8_9GAMM</name>
<dbReference type="InterPro" id="IPR051906">
    <property type="entry name" value="TolC-like"/>
</dbReference>